<evidence type="ECO:0000256" key="9">
    <source>
        <dbReference type="SAM" id="MobiDB-lite"/>
    </source>
</evidence>
<dbReference type="OMA" id="HAHRHID"/>
<comment type="function">
    <text evidence="7">Component of the MICOS complex, a large protein complex of the mitochondrial inner membrane that plays crucial roles in the maintenance of crista junctions, inner membrane architecture, and formation of contact sites to the outer membrane.</text>
</comment>
<protein>
    <recommendedName>
        <fullName evidence="7">MICOS complex subunit MIC60</fullName>
    </recommendedName>
    <alternativeName>
        <fullName evidence="7">Mitofilin</fullName>
    </alternativeName>
</protein>
<feature type="coiled-coil region" evidence="8">
    <location>
        <begin position="242"/>
        <end position="305"/>
    </location>
</feature>
<dbReference type="KEGG" id="vde:111254258"/>
<dbReference type="EnsemblMetazoa" id="XM_022814909">
    <property type="protein sequence ID" value="XP_022670644"/>
    <property type="gene ID" value="LOC111254258"/>
</dbReference>
<evidence type="ECO:0000256" key="1">
    <source>
        <dbReference type="ARBA" id="ARBA00010877"/>
    </source>
</evidence>
<feature type="compositionally biased region" description="Polar residues" evidence="9">
    <location>
        <begin position="109"/>
        <end position="118"/>
    </location>
</feature>
<evidence type="ECO:0000256" key="4">
    <source>
        <dbReference type="ARBA" id="ARBA00022989"/>
    </source>
</evidence>
<evidence type="ECO:0000256" key="7">
    <source>
        <dbReference type="RuleBase" id="RU363000"/>
    </source>
</evidence>
<keyword evidence="11" id="KW-1185">Reference proteome</keyword>
<keyword evidence="4" id="KW-1133">Transmembrane helix</keyword>
<keyword evidence="6" id="KW-0472">Membrane</keyword>
<accession>A0A7M7KTX0</accession>
<evidence type="ECO:0000256" key="8">
    <source>
        <dbReference type="SAM" id="Coils"/>
    </source>
</evidence>
<dbReference type="GO" id="GO:0061617">
    <property type="term" value="C:MICOS complex"/>
    <property type="evidence" value="ECO:0007669"/>
    <property type="project" value="TreeGrafter"/>
</dbReference>
<evidence type="ECO:0000256" key="6">
    <source>
        <dbReference type="ARBA" id="ARBA00023136"/>
    </source>
</evidence>
<dbReference type="InParanoid" id="A0A7M7KTX0"/>
<dbReference type="GeneID" id="111254258"/>
<dbReference type="PANTHER" id="PTHR15415">
    <property type="entry name" value="MITOFILIN"/>
    <property type="match status" value="1"/>
</dbReference>
<feature type="coiled-coil region" evidence="8">
    <location>
        <begin position="377"/>
        <end position="423"/>
    </location>
</feature>
<dbReference type="RefSeq" id="XP_022670644.1">
    <property type="nucleotide sequence ID" value="XM_022814909.1"/>
</dbReference>
<dbReference type="Pfam" id="PF09731">
    <property type="entry name" value="Mitofilin"/>
    <property type="match status" value="1"/>
</dbReference>
<dbReference type="InterPro" id="IPR019133">
    <property type="entry name" value="MIC60"/>
</dbReference>
<comment type="subunit">
    <text evidence="7">Component of the mitochondrial contact site and cristae organizing system (MICOS) complex.</text>
</comment>
<dbReference type="FunCoup" id="A0A7M7KTX0">
    <property type="interactions" value="991"/>
</dbReference>
<reference evidence="10" key="1">
    <citation type="submission" date="2021-01" db="UniProtKB">
        <authorList>
            <consortium name="EnsemblMetazoa"/>
        </authorList>
    </citation>
    <scope>IDENTIFICATION</scope>
</reference>
<proteinExistence type="inferred from homology"/>
<comment type="subcellular location">
    <subcellularLocation>
        <location evidence="7">Mitochondrion inner membrane</location>
        <topology evidence="7">Single-pass membrane protein</topology>
    </subcellularLocation>
</comment>
<keyword evidence="5 7" id="KW-0496">Mitochondrion</keyword>
<dbReference type="OrthoDB" id="10261039at2759"/>
<name>A0A7M7KTX0_VARDE</name>
<evidence type="ECO:0000256" key="5">
    <source>
        <dbReference type="ARBA" id="ARBA00023128"/>
    </source>
</evidence>
<dbReference type="PANTHER" id="PTHR15415:SF7">
    <property type="entry name" value="MICOS COMPLEX SUBUNIT MIC60"/>
    <property type="match status" value="1"/>
</dbReference>
<evidence type="ECO:0000256" key="3">
    <source>
        <dbReference type="ARBA" id="ARBA00022792"/>
    </source>
</evidence>
<keyword evidence="2 7" id="KW-0812">Transmembrane</keyword>
<evidence type="ECO:0000313" key="10">
    <source>
        <dbReference type="EnsemblMetazoa" id="XP_022670644"/>
    </source>
</evidence>
<evidence type="ECO:0000256" key="2">
    <source>
        <dbReference type="ARBA" id="ARBA00022692"/>
    </source>
</evidence>
<dbReference type="Proteomes" id="UP000594260">
    <property type="component" value="Unplaced"/>
</dbReference>
<sequence>MLRAAILKNGWTSARAATNRLSVAGSAPSRAKSSYAYNGLAGGTMGKVFLGATVVGVGTLGYARIDAGFAKTLKDAVPAIEPVLTALGCDTTGGSIASSSKGKPAPVKGTSSEQSSLLKSKPKVETPKDQELKKSARSGDQSAIMDNDDTVKSASATAGDSTKERELRRQKQNFILEQALRDAGTNAERAAVEASSELDIAAERTEDYATKLTRALDEAAGSDDHHMWVAANEAKESQSASQKKANSKMADANKALLRLEETIHKGRADPTTTDNINLDQAERNLTKLREKIDGASARADESLKKLNLAQKFSAGIEEGKKQLIEEVNALLPQDRSFADLNKLTPEDLNVLIYHAHKKIQSLHLELTRMQLSDDEKAKQFRQQLSALDKEIGRQKSEVAKLVAEKVSEEREQFELELQNQLRRQVGVHTEHLKEALEDQRAELFRKHQFDTEKAREEERSLQVARLAEAVDLLQKMEAYLNARKLLDEASKKAKSLWLSCASLKHILAKGITEKQNTPQPLAADIVPLREVSESSEFVKVVLSTIPDEALKRGVYPEVVLKERFYKVETACRRLALMEDQNGGGPGRHLLSYLMSFFMIYPKAVPQEELDKEQKVNPLMWDTLDILSRVRASLQKEDLEQALRYANQLKGQPRQAAKDWIHELRLLLETRQAASALMAYAAATFAQDQPNQ</sequence>
<keyword evidence="3 7" id="KW-0999">Mitochondrion inner membrane</keyword>
<feature type="compositionally biased region" description="Basic and acidic residues" evidence="9">
    <location>
        <begin position="122"/>
        <end position="134"/>
    </location>
</feature>
<evidence type="ECO:0000313" key="11">
    <source>
        <dbReference type="Proteomes" id="UP000594260"/>
    </source>
</evidence>
<organism evidence="10 11">
    <name type="scientific">Varroa destructor</name>
    <name type="common">Honeybee mite</name>
    <dbReference type="NCBI Taxonomy" id="109461"/>
    <lineage>
        <taxon>Eukaryota</taxon>
        <taxon>Metazoa</taxon>
        <taxon>Ecdysozoa</taxon>
        <taxon>Arthropoda</taxon>
        <taxon>Chelicerata</taxon>
        <taxon>Arachnida</taxon>
        <taxon>Acari</taxon>
        <taxon>Parasitiformes</taxon>
        <taxon>Mesostigmata</taxon>
        <taxon>Gamasina</taxon>
        <taxon>Dermanyssoidea</taxon>
        <taxon>Varroidae</taxon>
        <taxon>Varroa</taxon>
    </lineage>
</organism>
<dbReference type="AlphaFoldDB" id="A0A7M7KTX0"/>
<dbReference type="GO" id="GO:0042407">
    <property type="term" value="P:cristae formation"/>
    <property type="evidence" value="ECO:0007669"/>
    <property type="project" value="TreeGrafter"/>
</dbReference>
<comment type="similarity">
    <text evidence="1 7">Belongs to the MICOS complex subunit Mic60 family.</text>
</comment>
<keyword evidence="8" id="KW-0175">Coiled coil</keyword>
<feature type="region of interest" description="Disordered" evidence="9">
    <location>
        <begin position="95"/>
        <end position="167"/>
    </location>
</feature>